<dbReference type="AlphaFoldDB" id="A0AAW9PE97"/>
<organism evidence="1 2">
    <name type="scientific">Klebsiella variicola</name>
    <dbReference type="NCBI Taxonomy" id="244366"/>
    <lineage>
        <taxon>Bacteria</taxon>
        <taxon>Pseudomonadati</taxon>
        <taxon>Pseudomonadota</taxon>
        <taxon>Gammaproteobacteria</taxon>
        <taxon>Enterobacterales</taxon>
        <taxon>Enterobacteriaceae</taxon>
        <taxon>Klebsiella/Raoultella group</taxon>
        <taxon>Klebsiella</taxon>
        <taxon>Klebsiella pneumoniae complex</taxon>
    </lineage>
</organism>
<proteinExistence type="predicted"/>
<sequence>MSKTKAVRIKKTDNQLVKLTAVTAETTIRKTLESMILKSYVKHIEAVK</sequence>
<dbReference type="Proteomes" id="UP001176846">
    <property type="component" value="Unassembled WGS sequence"/>
</dbReference>
<gene>
    <name evidence="1" type="ORF">QAB22_009285</name>
</gene>
<dbReference type="EMBL" id="JARTTN020000001">
    <property type="protein sequence ID" value="MEC6056738.1"/>
    <property type="molecule type" value="Genomic_DNA"/>
</dbReference>
<reference evidence="1" key="1">
    <citation type="journal article" date="2023" name="Nat. Commun.">
        <title>Genomic dissection of endemic carbapenem resistance reveals metallo-beta-lactamase dissemination through clonal, plasmid and integron transfer.</title>
        <authorList>
            <person name="Macesic N."/>
            <person name="Hawkey J."/>
            <person name="Vezina B."/>
            <person name="Wisniewski J.A."/>
            <person name="Cottingham H."/>
            <person name="Blakeway L.V."/>
            <person name="Harshegyi T."/>
            <person name="Pragastis K."/>
            <person name="Badoordeen G.Z."/>
            <person name="Dennison A."/>
            <person name="Spelman D.W."/>
            <person name="Jenney A.W.J."/>
            <person name="Peleg A.Y."/>
        </authorList>
    </citation>
    <scope>NUCLEOTIDE SEQUENCE</scope>
    <source>
        <strain evidence="1">CPO071</strain>
    </source>
</reference>
<accession>A0AAW9PE97</accession>
<protein>
    <submittedName>
        <fullName evidence="1">Uncharacterized protein</fullName>
    </submittedName>
</protein>
<evidence type="ECO:0000313" key="2">
    <source>
        <dbReference type="Proteomes" id="UP001176846"/>
    </source>
</evidence>
<dbReference type="RefSeq" id="WP_164076823.1">
    <property type="nucleotide sequence ID" value="NZ_JARTTN020000001.1"/>
</dbReference>
<evidence type="ECO:0000313" key="1">
    <source>
        <dbReference type="EMBL" id="MEC6056738.1"/>
    </source>
</evidence>
<comment type="caution">
    <text evidence="1">The sequence shown here is derived from an EMBL/GenBank/DDBJ whole genome shotgun (WGS) entry which is preliminary data.</text>
</comment>
<name>A0AAW9PE97_KLEVA</name>
<reference evidence="1" key="2">
    <citation type="submission" date="2024-01" db="EMBL/GenBank/DDBJ databases">
        <authorList>
            <person name="Macesic N."/>
        </authorList>
    </citation>
    <scope>NUCLEOTIDE SEQUENCE</scope>
    <source>
        <strain evidence="1">CPO071</strain>
    </source>
</reference>